<gene>
    <name evidence="1" type="ORF">CLV62_12554</name>
</gene>
<name>A0A2V3PL04_9BACT</name>
<accession>A0A2V3PL04</accession>
<evidence type="ECO:0000313" key="1">
    <source>
        <dbReference type="EMBL" id="PXV61221.1"/>
    </source>
</evidence>
<protein>
    <submittedName>
        <fullName evidence="1">Uncharacterized protein</fullName>
    </submittedName>
</protein>
<dbReference type="AlphaFoldDB" id="A0A2V3PL04"/>
<dbReference type="RefSeq" id="WP_110311842.1">
    <property type="nucleotide sequence ID" value="NZ_QICL01000025.1"/>
</dbReference>
<sequence length="393" mass="45896">MAMDFEEFKRRSELYNHPEKGELEKMFDQVNEEEDELDFENIVKYKGETFPLIEINIPLKGIWEFLGYLEISLDCFDVALKYPKADFFMIKSQIGNYAKEKIENFIDNNSYQDKDDITASFNIFNGQVFFDADIFYRLSCIDELRNHYLVEQDEKLSKFDKINGTERKNKILGGQFRIDLYPYITAKQYEKDFFDFLVSPDVYQSLYDCAKSDISANSKSLTDLRSILISKLYVINNRKNSHSETLLSTLTNQTLINWYILLQKYIDMATSLLDALATSKLDTKLIVYILKTLCKNGMDIKVTEDPFVGFIKELVGTSLSTTEKYLRSADMGYRQGFSEVWLEGLRLLSTLDKENPLIRKSIREALKDRPVKLDKPLTTEQEGFIQKLKEEYP</sequence>
<dbReference type="Proteomes" id="UP000247973">
    <property type="component" value="Unassembled WGS sequence"/>
</dbReference>
<keyword evidence="2" id="KW-1185">Reference proteome</keyword>
<dbReference type="EMBL" id="QICL01000025">
    <property type="protein sequence ID" value="PXV61221.1"/>
    <property type="molecule type" value="Genomic_DNA"/>
</dbReference>
<proteinExistence type="predicted"/>
<evidence type="ECO:0000313" key="2">
    <source>
        <dbReference type="Proteomes" id="UP000247973"/>
    </source>
</evidence>
<reference evidence="1 2" key="1">
    <citation type="submission" date="2018-03" db="EMBL/GenBank/DDBJ databases">
        <title>Genomic Encyclopedia of Archaeal and Bacterial Type Strains, Phase II (KMG-II): from individual species to whole genera.</title>
        <authorList>
            <person name="Goeker M."/>
        </authorList>
    </citation>
    <scope>NUCLEOTIDE SEQUENCE [LARGE SCALE GENOMIC DNA]</scope>
    <source>
        <strain evidence="1 2">DSM 100214</strain>
    </source>
</reference>
<comment type="caution">
    <text evidence="1">The sequence shown here is derived from an EMBL/GenBank/DDBJ whole genome shotgun (WGS) entry which is preliminary data.</text>
</comment>
<organism evidence="1 2">
    <name type="scientific">Dysgonomonas alginatilytica</name>
    <dbReference type="NCBI Taxonomy" id="1605892"/>
    <lineage>
        <taxon>Bacteria</taxon>
        <taxon>Pseudomonadati</taxon>
        <taxon>Bacteroidota</taxon>
        <taxon>Bacteroidia</taxon>
        <taxon>Bacteroidales</taxon>
        <taxon>Dysgonomonadaceae</taxon>
        <taxon>Dysgonomonas</taxon>
    </lineage>
</organism>